<protein>
    <recommendedName>
        <fullName evidence="3">Reverse transcriptase zinc-binding domain-containing protein</fullName>
    </recommendedName>
</protein>
<evidence type="ECO:0008006" key="3">
    <source>
        <dbReference type="Google" id="ProtNLM"/>
    </source>
</evidence>
<evidence type="ECO:0000313" key="2">
    <source>
        <dbReference type="Proteomes" id="UP000824120"/>
    </source>
</evidence>
<proteinExistence type="predicted"/>
<name>A0A9J5WLC8_SOLCO</name>
<organism evidence="1 2">
    <name type="scientific">Solanum commersonii</name>
    <name type="common">Commerson's wild potato</name>
    <name type="synonym">Commerson's nightshade</name>
    <dbReference type="NCBI Taxonomy" id="4109"/>
    <lineage>
        <taxon>Eukaryota</taxon>
        <taxon>Viridiplantae</taxon>
        <taxon>Streptophyta</taxon>
        <taxon>Embryophyta</taxon>
        <taxon>Tracheophyta</taxon>
        <taxon>Spermatophyta</taxon>
        <taxon>Magnoliopsida</taxon>
        <taxon>eudicotyledons</taxon>
        <taxon>Gunneridae</taxon>
        <taxon>Pentapetalae</taxon>
        <taxon>asterids</taxon>
        <taxon>lamiids</taxon>
        <taxon>Solanales</taxon>
        <taxon>Solanaceae</taxon>
        <taxon>Solanoideae</taxon>
        <taxon>Solaneae</taxon>
        <taxon>Solanum</taxon>
    </lineage>
</organism>
<comment type="caution">
    <text evidence="1">The sequence shown here is derived from an EMBL/GenBank/DDBJ whole genome shotgun (WGS) entry which is preliminary data.</text>
</comment>
<keyword evidence="2" id="KW-1185">Reference proteome</keyword>
<gene>
    <name evidence="1" type="ORF">H5410_056173</name>
</gene>
<evidence type="ECO:0000313" key="1">
    <source>
        <dbReference type="EMBL" id="KAG5576039.1"/>
    </source>
</evidence>
<dbReference type="EMBL" id="JACXVP010000011">
    <property type="protein sequence ID" value="KAG5576039.1"/>
    <property type="molecule type" value="Genomic_DNA"/>
</dbReference>
<sequence length="105" mass="12535">MIKFSLGKMSMQMRSTMKKVEWRSVVRTNSPICPLFKQMNEDLDQMFFQCSFTAEGKGCTILVYKMAMASSLYYLWLKRNRRVFTHKKQLSSTIIMHIIQETHRR</sequence>
<dbReference type="Proteomes" id="UP000824120">
    <property type="component" value="Chromosome 11"/>
</dbReference>
<dbReference type="AlphaFoldDB" id="A0A9J5WLC8"/>
<accession>A0A9J5WLC8</accession>
<reference evidence="1 2" key="1">
    <citation type="submission" date="2020-09" db="EMBL/GenBank/DDBJ databases">
        <title>De no assembly of potato wild relative species, Solanum commersonii.</title>
        <authorList>
            <person name="Cho K."/>
        </authorList>
    </citation>
    <scope>NUCLEOTIDE SEQUENCE [LARGE SCALE GENOMIC DNA]</scope>
    <source>
        <strain evidence="1">LZ3.2</strain>
        <tissue evidence="1">Leaf</tissue>
    </source>
</reference>
<dbReference type="OrthoDB" id="1734542at2759"/>